<dbReference type="HOGENOM" id="CLU_038009_1_0_7"/>
<dbReference type="GO" id="GO:0005886">
    <property type="term" value="C:plasma membrane"/>
    <property type="evidence" value="ECO:0007669"/>
    <property type="project" value="UniProtKB-SubCell"/>
</dbReference>
<dbReference type="InterPro" id="IPR005662">
    <property type="entry name" value="GTPase_Era-like"/>
</dbReference>
<dbReference type="Gene3D" id="3.30.300.20">
    <property type="match status" value="1"/>
</dbReference>
<dbReference type="PANTHER" id="PTHR42698">
    <property type="entry name" value="GTPASE ERA"/>
    <property type="match status" value="1"/>
</dbReference>
<dbReference type="CDD" id="cd04163">
    <property type="entry name" value="Era"/>
    <property type="match status" value="1"/>
</dbReference>
<dbReference type="STRING" id="862908.BMS_2015"/>
<dbReference type="SUPFAM" id="SSF52540">
    <property type="entry name" value="P-loop containing nucleoside triphosphate hydrolases"/>
    <property type="match status" value="1"/>
</dbReference>
<evidence type="ECO:0000256" key="8">
    <source>
        <dbReference type="RuleBase" id="RU003761"/>
    </source>
</evidence>
<dbReference type="HAMAP" id="MF_00367">
    <property type="entry name" value="GTPase_Era"/>
    <property type="match status" value="1"/>
</dbReference>
<dbReference type="InterPro" id="IPR009019">
    <property type="entry name" value="KH_sf_prok-type"/>
</dbReference>
<comment type="subcellular location">
    <subcellularLocation>
        <location evidence="6">Cytoplasm</location>
    </subcellularLocation>
    <subcellularLocation>
        <location evidence="6">Cell inner membrane</location>
        <topology evidence="6">Peripheral membrane protein</topology>
    </subcellularLocation>
</comment>
<keyword evidence="4 6" id="KW-0694">RNA-binding</keyword>
<feature type="region of interest" description="G5" evidence="7">
    <location>
        <begin position="171"/>
        <end position="173"/>
    </location>
</feature>
<dbReference type="InterPro" id="IPR030388">
    <property type="entry name" value="G_ERA_dom"/>
</dbReference>
<dbReference type="KEGG" id="bmx:BMS_2015"/>
<feature type="domain" description="KH type-2" evidence="9">
    <location>
        <begin position="223"/>
        <end position="308"/>
    </location>
</feature>
<feature type="domain" description="Era-type G" evidence="10">
    <location>
        <begin position="20"/>
        <end position="193"/>
    </location>
</feature>
<feature type="region of interest" description="G3" evidence="7">
    <location>
        <begin position="75"/>
        <end position="78"/>
    </location>
</feature>
<evidence type="ECO:0000259" key="10">
    <source>
        <dbReference type="PROSITE" id="PS51713"/>
    </source>
</evidence>
<keyword evidence="3 6" id="KW-0547">Nucleotide-binding</keyword>
<reference evidence="12" key="1">
    <citation type="journal article" date="2013" name="ISME J.">
        <title>A small predatory core genome in the divergent marine Bacteriovorax marinus SJ and the terrestrial Bdellovibrio bacteriovorus.</title>
        <authorList>
            <person name="Crossman L.C."/>
            <person name="Chen H."/>
            <person name="Cerdeno-Tarraga A.M."/>
            <person name="Brooks K."/>
            <person name="Quail M.A."/>
            <person name="Pineiro S.A."/>
            <person name="Hobley L."/>
            <person name="Sockett R.E."/>
            <person name="Bentley S.D."/>
            <person name="Parkhill J."/>
            <person name="Williams H.N."/>
            <person name="Stine O.C."/>
        </authorList>
    </citation>
    <scope>NUCLEOTIDE SEQUENCE [LARGE SCALE GENOMIC DNA]</scope>
    <source>
        <strain evidence="12">ATCC BAA-682 / DSM 15412 / SJ</strain>
    </source>
</reference>
<protein>
    <recommendedName>
        <fullName evidence="2 6">GTPase Era</fullName>
    </recommendedName>
</protein>
<evidence type="ECO:0000313" key="11">
    <source>
        <dbReference type="EMBL" id="CBW26827.1"/>
    </source>
</evidence>
<comment type="function">
    <text evidence="6">An essential GTPase that binds both GDP and GTP, with rapid nucleotide exchange. Plays a role in 16S rRNA processing and 30S ribosomal subunit biogenesis and possibly also in cell cycle regulation and energy metabolism.</text>
</comment>
<dbReference type="GO" id="GO:0005737">
    <property type="term" value="C:cytoplasm"/>
    <property type="evidence" value="ECO:0007669"/>
    <property type="project" value="UniProtKB-SubCell"/>
</dbReference>
<keyword evidence="6" id="KW-0997">Cell inner membrane</keyword>
<dbReference type="InterPro" id="IPR004044">
    <property type="entry name" value="KH_dom_type_2"/>
</dbReference>
<dbReference type="CDD" id="cd22534">
    <property type="entry name" value="KH-II_Era"/>
    <property type="match status" value="1"/>
</dbReference>
<dbReference type="NCBIfam" id="TIGR00436">
    <property type="entry name" value="era"/>
    <property type="match status" value="1"/>
</dbReference>
<dbReference type="Gene3D" id="3.40.50.300">
    <property type="entry name" value="P-loop containing nucleotide triphosphate hydrolases"/>
    <property type="match status" value="1"/>
</dbReference>
<evidence type="ECO:0000256" key="4">
    <source>
        <dbReference type="ARBA" id="ARBA00022884"/>
    </source>
</evidence>
<dbReference type="eggNOG" id="COG1159">
    <property type="taxonomic scope" value="Bacteria"/>
</dbReference>
<comment type="subunit">
    <text evidence="6">Monomer.</text>
</comment>
<evidence type="ECO:0000256" key="2">
    <source>
        <dbReference type="ARBA" id="ARBA00020484"/>
    </source>
</evidence>
<proteinExistence type="inferred from homology"/>
<dbReference type="GO" id="GO:0070181">
    <property type="term" value="F:small ribosomal subunit rRNA binding"/>
    <property type="evidence" value="ECO:0007669"/>
    <property type="project" value="UniProtKB-UniRule"/>
</dbReference>
<dbReference type="NCBIfam" id="NF000908">
    <property type="entry name" value="PRK00089.1"/>
    <property type="match status" value="1"/>
</dbReference>
<comment type="similarity">
    <text evidence="1 6 7 8">Belongs to the TRAFAC class TrmE-Era-EngA-EngB-Septin-like GTPase superfamily. Era GTPase family.</text>
</comment>
<evidence type="ECO:0000256" key="6">
    <source>
        <dbReference type="HAMAP-Rule" id="MF_00367"/>
    </source>
</evidence>
<dbReference type="EMBL" id="FQ312005">
    <property type="protein sequence ID" value="CBW26827.1"/>
    <property type="molecule type" value="Genomic_DNA"/>
</dbReference>
<dbReference type="PROSITE" id="PS50823">
    <property type="entry name" value="KH_TYPE_2"/>
    <property type="match status" value="1"/>
</dbReference>
<evidence type="ECO:0000259" key="9">
    <source>
        <dbReference type="PROSITE" id="PS50823"/>
    </source>
</evidence>
<dbReference type="GO" id="GO:0043024">
    <property type="term" value="F:ribosomal small subunit binding"/>
    <property type="evidence" value="ECO:0007669"/>
    <property type="project" value="TreeGrafter"/>
</dbReference>
<feature type="binding site" evidence="6">
    <location>
        <begin position="75"/>
        <end position="79"/>
    </location>
    <ligand>
        <name>GTP</name>
        <dbReference type="ChEBI" id="CHEBI:37565"/>
    </ligand>
</feature>
<feature type="binding site" evidence="6">
    <location>
        <begin position="28"/>
        <end position="35"/>
    </location>
    <ligand>
        <name>GTP</name>
        <dbReference type="ChEBI" id="CHEBI:37565"/>
    </ligand>
</feature>
<dbReference type="InterPro" id="IPR005225">
    <property type="entry name" value="Small_GTP-bd"/>
</dbReference>
<keyword evidence="6" id="KW-0699">rRNA-binding</keyword>
<gene>
    <name evidence="6 11" type="primary">era</name>
    <name evidence="11" type="ordered locus">BMS_2015</name>
</gene>
<sequence length="335" mass="37745">MKNTQKGAQMLIEHQHPDNKSIMVAVLGAPNVGKSSLVNYLLGMDLSVVTNKAQTTRNKIHCVFTVDRTEIVLVDTPGLHKTNQELNKRLNEQAREGVDGADLNLLLVDLTRPVLGQLEDFKENMESDKFAKTWVLFTKCDRVENYKELPLSLVMDKMQELMPEIEKGIVISTKDGTNMHNLTGLLVDEAAPGPHYYGDGSVSNKNERFFATEYIREQAFELLNAELPYELAVVIDEYKDMKPKRGETETKVKSHISASILVNRPSQRAIVVGSKGGMIKEIGTRSRKKIEAMVGGQVHLNLHVKVSPKWFKNNNILEELGLPRAKNSNRVWRSR</sequence>
<dbReference type="Proteomes" id="UP000008963">
    <property type="component" value="Chromosome"/>
</dbReference>
<keyword evidence="12" id="KW-1185">Reference proteome</keyword>
<dbReference type="AlphaFoldDB" id="E1X2Z7"/>
<evidence type="ECO:0000313" key="12">
    <source>
        <dbReference type="Proteomes" id="UP000008963"/>
    </source>
</evidence>
<dbReference type="PROSITE" id="PS51713">
    <property type="entry name" value="G_ERA"/>
    <property type="match status" value="1"/>
</dbReference>
<feature type="region of interest" description="G4" evidence="7">
    <location>
        <begin position="138"/>
        <end position="141"/>
    </location>
</feature>
<organism evidence="11 12">
    <name type="scientific">Halobacteriovorax marinus (strain ATCC BAA-682 / DSM 15412 / SJ)</name>
    <name type="common">Bacteriovorax marinus</name>
    <dbReference type="NCBI Taxonomy" id="862908"/>
    <lineage>
        <taxon>Bacteria</taxon>
        <taxon>Pseudomonadati</taxon>
        <taxon>Bdellovibrionota</taxon>
        <taxon>Bacteriovoracia</taxon>
        <taxon>Bacteriovoracales</taxon>
        <taxon>Halobacteriovoraceae</taxon>
        <taxon>Halobacteriovorax</taxon>
    </lineage>
</organism>
<evidence type="ECO:0000256" key="5">
    <source>
        <dbReference type="ARBA" id="ARBA00023134"/>
    </source>
</evidence>
<dbReference type="GO" id="GO:0005525">
    <property type="term" value="F:GTP binding"/>
    <property type="evidence" value="ECO:0007669"/>
    <property type="project" value="UniProtKB-UniRule"/>
</dbReference>
<keyword evidence="6" id="KW-1003">Cell membrane</keyword>
<keyword evidence="6" id="KW-0472">Membrane</keyword>
<feature type="region of interest" description="G1" evidence="7">
    <location>
        <begin position="28"/>
        <end position="35"/>
    </location>
</feature>
<feature type="binding site" evidence="6">
    <location>
        <begin position="138"/>
        <end position="141"/>
    </location>
    <ligand>
        <name>GTP</name>
        <dbReference type="ChEBI" id="CHEBI:37565"/>
    </ligand>
</feature>
<dbReference type="InterPro" id="IPR015946">
    <property type="entry name" value="KH_dom-like_a/b"/>
</dbReference>
<dbReference type="InterPro" id="IPR006073">
    <property type="entry name" value="GTP-bd"/>
</dbReference>
<dbReference type="PANTHER" id="PTHR42698:SF2">
    <property type="entry name" value="GTPASE ERA-LIKE, CHLOROPLASTIC"/>
    <property type="match status" value="1"/>
</dbReference>
<dbReference type="GO" id="GO:0000028">
    <property type="term" value="P:ribosomal small subunit assembly"/>
    <property type="evidence" value="ECO:0007669"/>
    <property type="project" value="TreeGrafter"/>
</dbReference>
<dbReference type="SUPFAM" id="SSF54814">
    <property type="entry name" value="Prokaryotic type KH domain (KH-domain type II)"/>
    <property type="match status" value="1"/>
</dbReference>
<dbReference type="InterPro" id="IPR027417">
    <property type="entry name" value="P-loop_NTPase"/>
</dbReference>
<accession>E1X2Z7</accession>
<keyword evidence="5 6" id="KW-0342">GTP-binding</keyword>
<dbReference type="NCBIfam" id="TIGR00231">
    <property type="entry name" value="small_GTP"/>
    <property type="match status" value="1"/>
</dbReference>
<dbReference type="Pfam" id="PF01926">
    <property type="entry name" value="MMR_HSR1"/>
    <property type="match status" value="1"/>
</dbReference>
<feature type="region of interest" description="G2" evidence="7">
    <location>
        <begin position="54"/>
        <end position="58"/>
    </location>
</feature>
<keyword evidence="6" id="KW-0963">Cytoplasm</keyword>
<dbReference type="GO" id="GO:0003924">
    <property type="term" value="F:GTPase activity"/>
    <property type="evidence" value="ECO:0007669"/>
    <property type="project" value="UniProtKB-UniRule"/>
</dbReference>
<keyword evidence="6" id="KW-0690">Ribosome biogenesis</keyword>
<evidence type="ECO:0000256" key="1">
    <source>
        <dbReference type="ARBA" id="ARBA00007921"/>
    </source>
</evidence>
<dbReference type="Pfam" id="PF07650">
    <property type="entry name" value="KH_2"/>
    <property type="match status" value="1"/>
</dbReference>
<dbReference type="PATRIC" id="fig|862908.3.peg.1914"/>
<evidence type="ECO:0000256" key="7">
    <source>
        <dbReference type="PROSITE-ProRule" id="PRU01050"/>
    </source>
</evidence>
<evidence type="ECO:0000256" key="3">
    <source>
        <dbReference type="ARBA" id="ARBA00022741"/>
    </source>
</evidence>
<name>E1X2Z7_HALMS</name>